<comment type="function">
    <text evidence="2">Antitoxin component of a type II toxin-antitoxin (TA) system.</text>
</comment>
<dbReference type="SUPFAM" id="SSF143120">
    <property type="entry name" value="YefM-like"/>
    <property type="match status" value="1"/>
</dbReference>
<organism evidence="3 4">
    <name type="scientific">Amycolatopsis cihanbeyliensis</name>
    <dbReference type="NCBI Taxonomy" id="1128664"/>
    <lineage>
        <taxon>Bacteria</taxon>
        <taxon>Bacillati</taxon>
        <taxon>Actinomycetota</taxon>
        <taxon>Actinomycetes</taxon>
        <taxon>Pseudonocardiales</taxon>
        <taxon>Pseudonocardiaceae</taxon>
        <taxon>Amycolatopsis</taxon>
    </lineage>
</organism>
<dbReference type="NCBIfam" id="TIGR01552">
    <property type="entry name" value="phd_fam"/>
    <property type="match status" value="1"/>
</dbReference>
<dbReference type="OrthoDB" id="965929at2"/>
<dbReference type="Pfam" id="PF02604">
    <property type="entry name" value="PhdYeFM_antitox"/>
    <property type="match status" value="1"/>
</dbReference>
<proteinExistence type="inferred from homology"/>
<comment type="caution">
    <text evidence="3">The sequence shown here is derived from an EMBL/GenBank/DDBJ whole genome shotgun (WGS) entry which is preliminary data.</text>
</comment>
<dbReference type="EMBL" id="VFML01000001">
    <property type="protein sequence ID" value="TQJ04107.1"/>
    <property type="molecule type" value="Genomic_DNA"/>
</dbReference>
<gene>
    <name evidence="3" type="ORF">FB471_3888</name>
</gene>
<dbReference type="InterPro" id="IPR006442">
    <property type="entry name" value="Antitoxin_Phd/YefM"/>
</dbReference>
<evidence type="ECO:0000256" key="1">
    <source>
        <dbReference type="ARBA" id="ARBA00009981"/>
    </source>
</evidence>
<keyword evidence="4" id="KW-1185">Reference proteome</keyword>
<dbReference type="Proteomes" id="UP000320876">
    <property type="component" value="Unassembled WGS sequence"/>
</dbReference>
<accession>A0A542DLY9</accession>
<protein>
    <recommendedName>
        <fullName evidence="2">Antitoxin</fullName>
    </recommendedName>
</protein>
<evidence type="ECO:0000256" key="2">
    <source>
        <dbReference type="RuleBase" id="RU362080"/>
    </source>
</evidence>
<reference evidence="3 4" key="1">
    <citation type="submission" date="2019-06" db="EMBL/GenBank/DDBJ databases">
        <title>Sequencing the genomes of 1000 actinobacteria strains.</title>
        <authorList>
            <person name="Klenk H.-P."/>
        </authorList>
    </citation>
    <scope>NUCLEOTIDE SEQUENCE [LARGE SCALE GENOMIC DNA]</scope>
    <source>
        <strain evidence="3 4">DSM 45679</strain>
    </source>
</reference>
<dbReference type="Gene3D" id="3.40.1620.10">
    <property type="entry name" value="YefM-like domain"/>
    <property type="match status" value="1"/>
</dbReference>
<dbReference type="AlphaFoldDB" id="A0A542DLY9"/>
<evidence type="ECO:0000313" key="4">
    <source>
        <dbReference type="Proteomes" id="UP000320876"/>
    </source>
</evidence>
<dbReference type="InterPro" id="IPR036165">
    <property type="entry name" value="YefM-like_sf"/>
</dbReference>
<evidence type="ECO:0000313" key="3">
    <source>
        <dbReference type="EMBL" id="TQJ04107.1"/>
    </source>
</evidence>
<sequence>MHWQVQEAKQRLSELLRRAELDGAQFVTRHGEEVAVVLDITHYRRLAGIEVELDFKHVLEGDKEGEVADDALADVLEEVVAGRKDDLPREVDLRE</sequence>
<comment type="similarity">
    <text evidence="1 2">Belongs to the phD/YefM antitoxin family.</text>
</comment>
<name>A0A542DLY9_AMYCI</name>